<sequence>MAVLLLIRGNFPQWCYSRDSRLRRVLGDLMSTTFALSPEDRSISAGAPARGAVRGSTTSVLVVYIKEV</sequence>
<reference evidence="1 2" key="1">
    <citation type="submission" date="2015-09" db="EMBL/GenBank/DDBJ databases">
        <title>Sorangium comparison.</title>
        <authorList>
            <person name="Zaburannyi N."/>
            <person name="Bunk B."/>
            <person name="Overmann J."/>
            <person name="Mueller R."/>
        </authorList>
    </citation>
    <scope>NUCLEOTIDE SEQUENCE [LARGE SCALE GENOMIC DNA]</scope>
    <source>
        <strain evidence="1 2">So ceGT47</strain>
    </source>
</reference>
<dbReference type="AlphaFoldDB" id="A0A4P2PZQ5"/>
<gene>
    <name evidence="1" type="ORF">SOCEGT47_025970</name>
</gene>
<evidence type="ECO:0000313" key="1">
    <source>
        <dbReference type="EMBL" id="AUX22096.1"/>
    </source>
</evidence>
<evidence type="ECO:0000313" key="2">
    <source>
        <dbReference type="Proteomes" id="UP000295781"/>
    </source>
</evidence>
<name>A0A4P2PZQ5_SORCE</name>
<dbReference type="Proteomes" id="UP000295781">
    <property type="component" value="Chromosome"/>
</dbReference>
<proteinExistence type="predicted"/>
<protein>
    <submittedName>
        <fullName evidence="1">Uncharacterized protein</fullName>
    </submittedName>
</protein>
<organism evidence="1 2">
    <name type="scientific">Sorangium cellulosum</name>
    <name type="common">Polyangium cellulosum</name>
    <dbReference type="NCBI Taxonomy" id="56"/>
    <lineage>
        <taxon>Bacteria</taxon>
        <taxon>Pseudomonadati</taxon>
        <taxon>Myxococcota</taxon>
        <taxon>Polyangia</taxon>
        <taxon>Polyangiales</taxon>
        <taxon>Polyangiaceae</taxon>
        <taxon>Sorangium</taxon>
    </lineage>
</organism>
<dbReference type="EMBL" id="CP012670">
    <property type="protein sequence ID" value="AUX22096.1"/>
    <property type="molecule type" value="Genomic_DNA"/>
</dbReference>
<accession>A0A4P2PZQ5</accession>